<evidence type="ECO:0000313" key="11">
    <source>
        <dbReference type="Proteomes" id="UP000189462"/>
    </source>
</evidence>
<dbReference type="EMBL" id="MVBK01000093">
    <property type="protein sequence ID" value="OOG22751.1"/>
    <property type="molecule type" value="Genomic_DNA"/>
</dbReference>
<dbReference type="RefSeq" id="WP_077279806.1">
    <property type="nucleotide sequence ID" value="NZ_MVBK01000093.1"/>
</dbReference>
<dbReference type="Gene3D" id="3.40.50.620">
    <property type="entry name" value="HUPs"/>
    <property type="match status" value="1"/>
</dbReference>
<dbReference type="Proteomes" id="UP000189462">
    <property type="component" value="Unassembled WGS sequence"/>
</dbReference>
<comment type="caution">
    <text evidence="10">The sequence shown here is derived from an EMBL/GenBank/DDBJ whole genome shotgun (WGS) entry which is preliminary data.</text>
</comment>
<comment type="similarity">
    <text evidence="2">Belongs to the asparagine synthetase family.</text>
</comment>
<dbReference type="STRING" id="108003.B1C78_14125"/>
<dbReference type="EC" id="6.3.5.4" evidence="3"/>
<comment type="pathway">
    <text evidence="1">Amino-acid biosynthesis; L-asparagine biosynthesis; L-asparagine from L-aspartate (L-Gln route): step 1/1.</text>
</comment>
<dbReference type="Pfam" id="PF00733">
    <property type="entry name" value="Asn_synthase"/>
    <property type="match status" value="1"/>
</dbReference>
<proteinExistence type="inferred from homology"/>
<dbReference type="GO" id="GO:0005829">
    <property type="term" value="C:cytosol"/>
    <property type="evidence" value="ECO:0007669"/>
    <property type="project" value="TreeGrafter"/>
</dbReference>
<evidence type="ECO:0000256" key="1">
    <source>
        <dbReference type="ARBA" id="ARBA00005187"/>
    </source>
</evidence>
<organism evidence="10 11">
    <name type="scientific">Thioalkalivibrio denitrificans</name>
    <dbReference type="NCBI Taxonomy" id="108003"/>
    <lineage>
        <taxon>Bacteria</taxon>
        <taxon>Pseudomonadati</taxon>
        <taxon>Pseudomonadota</taxon>
        <taxon>Gammaproteobacteria</taxon>
        <taxon>Chromatiales</taxon>
        <taxon>Ectothiorhodospiraceae</taxon>
        <taxon>Thioalkalivibrio</taxon>
    </lineage>
</organism>
<dbReference type="SUPFAM" id="SSF52402">
    <property type="entry name" value="Adenine nucleotide alpha hydrolases-like"/>
    <property type="match status" value="1"/>
</dbReference>
<dbReference type="SUPFAM" id="SSF56235">
    <property type="entry name" value="N-terminal nucleophile aminohydrolases (Ntn hydrolases)"/>
    <property type="match status" value="1"/>
</dbReference>
<feature type="site" description="Important for beta-aspartyl-AMP intermediate formation" evidence="7">
    <location>
        <position position="300"/>
    </location>
</feature>
<dbReference type="PANTHER" id="PTHR43284">
    <property type="entry name" value="ASPARAGINE SYNTHETASE (GLUTAMINE-HYDROLYZING)"/>
    <property type="match status" value="1"/>
</dbReference>
<evidence type="ECO:0000256" key="6">
    <source>
        <dbReference type="ARBA" id="ARBA00048741"/>
    </source>
</evidence>
<dbReference type="GO" id="GO:0006529">
    <property type="term" value="P:asparagine biosynthetic process"/>
    <property type="evidence" value="ECO:0007669"/>
    <property type="project" value="InterPro"/>
</dbReference>
<feature type="domain" description="Glutamine amidotransferase type-2" evidence="9">
    <location>
        <begin position="45"/>
        <end position="102"/>
    </location>
</feature>
<dbReference type="Pfam" id="PF13537">
    <property type="entry name" value="GATase_7"/>
    <property type="match status" value="1"/>
</dbReference>
<keyword evidence="11" id="KW-1185">Reference proteome</keyword>
<dbReference type="InterPro" id="IPR029055">
    <property type="entry name" value="Ntn_hydrolases_N"/>
</dbReference>
<evidence type="ECO:0000259" key="8">
    <source>
        <dbReference type="Pfam" id="PF00733"/>
    </source>
</evidence>
<reference evidence="10 11" key="1">
    <citation type="submission" date="2017-02" db="EMBL/GenBank/DDBJ databases">
        <title>Genomic diversity within the haloalkaliphilic genus Thioalkalivibrio.</title>
        <authorList>
            <person name="Ahn A.-C."/>
            <person name="Meier-Kolthoff J."/>
            <person name="Overmars L."/>
            <person name="Richter M."/>
            <person name="Woyke T."/>
            <person name="Sorokin D.Y."/>
            <person name="Muyzer G."/>
        </authorList>
    </citation>
    <scope>NUCLEOTIDE SEQUENCE [LARGE SCALE GENOMIC DNA]</scope>
    <source>
        <strain evidence="10 11">ALJD</strain>
    </source>
</reference>
<dbReference type="AlphaFoldDB" id="A0A1V3NCH7"/>
<sequence length="562" mass="62833">MTVEPIDGQWAEPEAGLWIAIQGYPRWSEPRLEKEDRARGSGGAIAAAYRERGERLFELIRGSFSLVLVDTVRGRVIAAVDRTGQRQLYHATHGEHLAIATTAGGALAAAGLDRRLAHQQLFHYLYFHMIPAPGTAFEGVHKLPGAHFLGWQGGEAKVAPYWVPEFSEPASASAAELMDLLRKAVGHAAQGESIGAFLSGGLDSSTVSGLLAELRPGEADTYSIGFDAEGYDEMAYARIAMRHFGTRAHEYYVTPEDVVGTVPKIAAAYDEPFGNSSALPAYFCARMAADAGTRHLLAGDGGDELFAGNERYAKQGVFERWGRLPGSLRKGVLEPVLTNLPGRPNVLRKARSYVEQARTPLPDRLQSYNFLHRLDPAEVLTGDFLETIDLDAPLELQRSTYRRPAHASALNRMMYLDWQITLADNDLRKVTRMCELADIEVSFPMLDDDLVEYSLRIPSRLKLRNGRLRHFYKEATKDFLPREIIDKRKHGFGLPFGVWMGRHAPLRDLAYDSLSNLKKRGYIRPEFIDEAIRLHREGHAGYYGELIWVLMMLELWMEGHST</sequence>
<dbReference type="Gene3D" id="3.60.20.10">
    <property type="entry name" value="Glutamine Phosphoribosylpyrophosphate, subunit 1, domain 1"/>
    <property type="match status" value="1"/>
</dbReference>
<comment type="catalytic activity">
    <reaction evidence="6">
        <text>L-aspartate + L-glutamine + ATP + H2O = L-asparagine + L-glutamate + AMP + diphosphate + H(+)</text>
        <dbReference type="Rhea" id="RHEA:12228"/>
        <dbReference type="ChEBI" id="CHEBI:15377"/>
        <dbReference type="ChEBI" id="CHEBI:15378"/>
        <dbReference type="ChEBI" id="CHEBI:29985"/>
        <dbReference type="ChEBI" id="CHEBI:29991"/>
        <dbReference type="ChEBI" id="CHEBI:30616"/>
        <dbReference type="ChEBI" id="CHEBI:33019"/>
        <dbReference type="ChEBI" id="CHEBI:58048"/>
        <dbReference type="ChEBI" id="CHEBI:58359"/>
        <dbReference type="ChEBI" id="CHEBI:456215"/>
        <dbReference type="EC" id="6.3.5.4"/>
    </reaction>
</comment>
<dbReference type="CDD" id="cd01991">
    <property type="entry name" value="Asn_synthase_B_C"/>
    <property type="match status" value="1"/>
</dbReference>
<dbReference type="GO" id="GO:0004066">
    <property type="term" value="F:asparagine synthase (glutamine-hydrolyzing) activity"/>
    <property type="evidence" value="ECO:0007669"/>
    <property type="project" value="UniProtKB-EC"/>
</dbReference>
<evidence type="ECO:0000256" key="5">
    <source>
        <dbReference type="ARBA" id="ARBA00022840"/>
    </source>
</evidence>
<keyword evidence="4" id="KW-0547">Nucleotide-binding</keyword>
<dbReference type="GO" id="GO:0005524">
    <property type="term" value="F:ATP binding"/>
    <property type="evidence" value="ECO:0007669"/>
    <property type="project" value="UniProtKB-KW"/>
</dbReference>
<dbReference type="InterPro" id="IPR051786">
    <property type="entry name" value="ASN_synthetase/amidase"/>
</dbReference>
<dbReference type="InterPro" id="IPR001962">
    <property type="entry name" value="Asn_synthase"/>
</dbReference>
<dbReference type="InterPro" id="IPR006426">
    <property type="entry name" value="Asn_synth_AEB"/>
</dbReference>
<evidence type="ECO:0000256" key="4">
    <source>
        <dbReference type="ARBA" id="ARBA00022741"/>
    </source>
</evidence>
<evidence type="ECO:0000259" key="9">
    <source>
        <dbReference type="Pfam" id="PF13537"/>
    </source>
</evidence>
<dbReference type="InterPro" id="IPR014729">
    <property type="entry name" value="Rossmann-like_a/b/a_fold"/>
</dbReference>
<evidence type="ECO:0000256" key="7">
    <source>
        <dbReference type="PIRSR" id="PIRSR001589-3"/>
    </source>
</evidence>
<dbReference type="PIRSF" id="PIRSF001589">
    <property type="entry name" value="Asn_synthetase_glu-h"/>
    <property type="match status" value="1"/>
</dbReference>
<name>A0A1V3NCH7_9GAMM</name>
<evidence type="ECO:0000256" key="3">
    <source>
        <dbReference type="ARBA" id="ARBA00012737"/>
    </source>
</evidence>
<gene>
    <name evidence="10" type="ORF">B1C78_14125</name>
</gene>
<protein>
    <recommendedName>
        <fullName evidence="3">asparagine synthase (glutamine-hydrolyzing)</fullName>
        <ecNumber evidence="3">6.3.5.4</ecNumber>
    </recommendedName>
</protein>
<dbReference type="InterPro" id="IPR017932">
    <property type="entry name" value="GATase_2_dom"/>
</dbReference>
<accession>A0A1V3NCH7</accession>
<feature type="domain" description="Asparagine synthetase" evidence="8">
    <location>
        <begin position="177"/>
        <end position="558"/>
    </location>
</feature>
<dbReference type="PANTHER" id="PTHR43284:SF1">
    <property type="entry name" value="ASPARAGINE SYNTHETASE"/>
    <property type="match status" value="1"/>
</dbReference>
<evidence type="ECO:0000313" key="10">
    <source>
        <dbReference type="EMBL" id="OOG22751.1"/>
    </source>
</evidence>
<evidence type="ECO:0000256" key="2">
    <source>
        <dbReference type="ARBA" id="ARBA00005752"/>
    </source>
</evidence>
<keyword evidence="5" id="KW-0067">ATP-binding</keyword>